<accession>A0AC34FRQ6</accession>
<protein>
    <submittedName>
        <fullName evidence="2">Uncharacterized protein</fullName>
    </submittedName>
</protein>
<organism evidence="1 2">
    <name type="scientific">Panagrolaimus sp. ES5</name>
    <dbReference type="NCBI Taxonomy" id="591445"/>
    <lineage>
        <taxon>Eukaryota</taxon>
        <taxon>Metazoa</taxon>
        <taxon>Ecdysozoa</taxon>
        <taxon>Nematoda</taxon>
        <taxon>Chromadorea</taxon>
        <taxon>Rhabditida</taxon>
        <taxon>Tylenchina</taxon>
        <taxon>Panagrolaimomorpha</taxon>
        <taxon>Panagrolaimoidea</taxon>
        <taxon>Panagrolaimidae</taxon>
        <taxon>Panagrolaimus</taxon>
    </lineage>
</organism>
<proteinExistence type="predicted"/>
<dbReference type="WBParaSite" id="ES5_v2.g19855.t1">
    <property type="protein sequence ID" value="ES5_v2.g19855.t1"/>
    <property type="gene ID" value="ES5_v2.g19855"/>
</dbReference>
<dbReference type="Proteomes" id="UP000887579">
    <property type="component" value="Unplaced"/>
</dbReference>
<evidence type="ECO:0000313" key="1">
    <source>
        <dbReference type="Proteomes" id="UP000887579"/>
    </source>
</evidence>
<reference evidence="2" key="1">
    <citation type="submission" date="2022-11" db="UniProtKB">
        <authorList>
            <consortium name="WormBaseParasite"/>
        </authorList>
    </citation>
    <scope>IDENTIFICATION</scope>
</reference>
<name>A0AC34FRQ6_9BILA</name>
<sequence>MAFPFSSKKKVSSSRIPLPHRPVIRGPAPKAPEHAPVYEATVTSTPPRRVSVEIPSHPAVPVTVVDQSPIKVLVKLHHRDQRMLMLIAASLFTFAFISFMNWIMRLF</sequence>
<evidence type="ECO:0000313" key="2">
    <source>
        <dbReference type="WBParaSite" id="ES5_v2.g19855.t1"/>
    </source>
</evidence>